<keyword evidence="6 10" id="KW-0732">Signal</keyword>
<dbReference type="InterPro" id="IPR007524">
    <property type="entry name" value="Pec_lyase_N"/>
</dbReference>
<keyword evidence="9 10" id="KW-0456">Lyase</keyword>
<evidence type="ECO:0000259" key="11">
    <source>
        <dbReference type="SMART" id="SM00656"/>
    </source>
</evidence>
<dbReference type="InterPro" id="IPR002022">
    <property type="entry name" value="Pec_lyase"/>
</dbReference>
<dbReference type="EC" id="4.2.2.2" evidence="4 10"/>
<feature type="chain" id="PRO_5010001633" description="Pectate lyase" evidence="10">
    <location>
        <begin position="28"/>
        <end position="446"/>
    </location>
</feature>
<keyword evidence="5 10" id="KW-0479">Metal-binding</keyword>
<dbReference type="SUPFAM" id="SSF51126">
    <property type="entry name" value="Pectin lyase-like"/>
    <property type="match status" value="1"/>
</dbReference>
<sequence length="446" mass="49710">MALINTTSFSSFFFFLFFVVIIPTLNAQNIVEHDEYWSLQREQALNNTLSAYHPNPHEVTDHFNLHVARHLKEFGNSTRRSLRGRKRRGGPCEATNPIDACWRCNPNWEQNRFRLADCALGFARGTTGGKNGAFYVVTDPSDDDVVNPRPGTLRHAVIQTGPLWIIFARSMVIKLNQELIMTSDKTIDGRGANVHIAYGAGITIQFIRNVIIHNLHIHDIVKASGGMIRNSVDHFGFRTGSDGDGISLFGATNIWLDHLSMYNCFDGIIDAIEGSTAVTISNCHFTNHNEVMLFGASDASSIDEKMQITIAFTHFGKGLVQRMPRCRWGFIHVVNNDYTHWLMYAIGGSSHPTIISQGNRFIAPPNIAAKEVAHRNFAPPEVWMQWNWRSEGDLMVNGAFFTQSGDPGAIGKYASIMNMMGARPGEMAPYLTQYSGTLLCTPGQPC</sequence>
<gene>
    <name evidence="12" type="ORF">COLO4_23045</name>
</gene>
<dbReference type="EMBL" id="AWUE01018145">
    <property type="protein sequence ID" value="OMO82418.1"/>
    <property type="molecule type" value="Genomic_DNA"/>
</dbReference>
<dbReference type="InterPro" id="IPR018082">
    <property type="entry name" value="AmbAllergen"/>
</dbReference>
<proteinExistence type="inferred from homology"/>
<evidence type="ECO:0000256" key="1">
    <source>
        <dbReference type="ARBA" id="ARBA00000695"/>
    </source>
</evidence>
<dbReference type="InterPro" id="IPR012334">
    <property type="entry name" value="Pectin_lyas_fold"/>
</dbReference>
<dbReference type="InterPro" id="IPR011050">
    <property type="entry name" value="Pectin_lyase_fold/virulence"/>
</dbReference>
<dbReference type="GO" id="GO:0046872">
    <property type="term" value="F:metal ion binding"/>
    <property type="evidence" value="ECO:0007669"/>
    <property type="project" value="UniProtKB-KW"/>
</dbReference>
<protein>
    <recommendedName>
        <fullName evidence="4 10">Pectate lyase</fullName>
        <ecNumber evidence="4 10">4.2.2.2</ecNumber>
    </recommendedName>
</protein>
<evidence type="ECO:0000256" key="6">
    <source>
        <dbReference type="ARBA" id="ARBA00022729"/>
    </source>
</evidence>
<comment type="similarity">
    <text evidence="3 10">Belongs to the polysaccharide lyase 1 family.</text>
</comment>
<evidence type="ECO:0000256" key="5">
    <source>
        <dbReference type="ARBA" id="ARBA00022723"/>
    </source>
</evidence>
<comment type="pathway">
    <text evidence="2 10">Glycan metabolism; pectin degradation; 2-dehydro-3-deoxy-D-gluconate from pectin: step 2/5.</text>
</comment>
<dbReference type="SMART" id="SM00656">
    <property type="entry name" value="Amb_all"/>
    <property type="match status" value="1"/>
</dbReference>
<dbReference type="PANTHER" id="PTHR31683:SF208">
    <property type="entry name" value="PECTATE LYASE"/>
    <property type="match status" value="1"/>
</dbReference>
<keyword evidence="8" id="KW-0325">Glycoprotein</keyword>
<feature type="signal peptide" evidence="10">
    <location>
        <begin position="1"/>
        <end position="27"/>
    </location>
</feature>
<evidence type="ECO:0000313" key="13">
    <source>
        <dbReference type="Proteomes" id="UP000187203"/>
    </source>
</evidence>
<dbReference type="AlphaFoldDB" id="A0A1R3IIJ6"/>
<comment type="caution">
    <text evidence="12">The sequence shown here is derived from an EMBL/GenBank/DDBJ whole genome shotgun (WGS) entry which is preliminary data.</text>
</comment>
<evidence type="ECO:0000256" key="8">
    <source>
        <dbReference type="ARBA" id="ARBA00023180"/>
    </source>
</evidence>
<dbReference type="PRINTS" id="PR00807">
    <property type="entry name" value="AMBALLERGEN"/>
</dbReference>
<name>A0A1R3IIJ6_9ROSI</name>
<reference evidence="13" key="1">
    <citation type="submission" date="2013-09" db="EMBL/GenBank/DDBJ databases">
        <title>Corchorus olitorius genome sequencing.</title>
        <authorList>
            <person name="Alam M."/>
            <person name="Haque M.S."/>
            <person name="Islam M.S."/>
            <person name="Emdad E.M."/>
            <person name="Islam M.M."/>
            <person name="Ahmed B."/>
            <person name="Halim A."/>
            <person name="Hossen Q.M.M."/>
            <person name="Hossain M.Z."/>
            <person name="Ahmed R."/>
            <person name="Khan M.M."/>
            <person name="Islam R."/>
            <person name="Rashid M.M."/>
            <person name="Khan S.A."/>
            <person name="Rahman M.S."/>
            <person name="Alam M."/>
            <person name="Yahiya A.S."/>
            <person name="Khan M.S."/>
            <person name="Azam M.S."/>
            <person name="Haque T."/>
            <person name="Lashkar M.Z.H."/>
            <person name="Akhand A.I."/>
            <person name="Morshed G."/>
            <person name="Roy S."/>
            <person name="Uddin K.S."/>
            <person name="Rabeya T."/>
            <person name="Hossain A.S."/>
            <person name="Chowdhury A."/>
            <person name="Snigdha A.R."/>
            <person name="Mortoza M.S."/>
            <person name="Matin S.A."/>
            <person name="Hoque S.M.E."/>
            <person name="Islam M.K."/>
            <person name="Roy D.K."/>
            <person name="Haider R."/>
            <person name="Moosa M.M."/>
            <person name="Elias S.M."/>
            <person name="Hasan A.M."/>
            <person name="Jahan S."/>
            <person name="Shafiuddin M."/>
            <person name="Mahmood N."/>
            <person name="Shommy N.S."/>
        </authorList>
    </citation>
    <scope>NUCLEOTIDE SEQUENCE [LARGE SCALE GENOMIC DNA]</scope>
    <source>
        <strain evidence="13">cv. O-4</strain>
    </source>
</reference>
<dbReference type="STRING" id="93759.A0A1R3IIJ6"/>
<dbReference type="InterPro" id="IPR045032">
    <property type="entry name" value="PEL"/>
</dbReference>
<dbReference type="Proteomes" id="UP000187203">
    <property type="component" value="Unassembled WGS sequence"/>
</dbReference>
<dbReference type="GO" id="GO:0030570">
    <property type="term" value="F:pectate lyase activity"/>
    <property type="evidence" value="ECO:0007669"/>
    <property type="project" value="UniProtKB-EC"/>
</dbReference>
<keyword evidence="7 10" id="KW-0106">Calcium</keyword>
<evidence type="ECO:0000256" key="3">
    <source>
        <dbReference type="ARBA" id="ARBA00010980"/>
    </source>
</evidence>
<accession>A0A1R3IIJ6</accession>
<dbReference type="Pfam" id="PF04431">
    <property type="entry name" value="Pec_lyase_N"/>
    <property type="match status" value="1"/>
</dbReference>
<evidence type="ECO:0000256" key="4">
    <source>
        <dbReference type="ARBA" id="ARBA00012272"/>
    </source>
</evidence>
<evidence type="ECO:0000256" key="9">
    <source>
        <dbReference type="ARBA" id="ARBA00023239"/>
    </source>
</evidence>
<dbReference type="UniPathway" id="UPA00545">
    <property type="reaction ID" value="UER00824"/>
</dbReference>
<evidence type="ECO:0000256" key="10">
    <source>
        <dbReference type="RuleBase" id="RU361123"/>
    </source>
</evidence>
<evidence type="ECO:0000256" key="7">
    <source>
        <dbReference type="ARBA" id="ARBA00022837"/>
    </source>
</evidence>
<dbReference type="OrthoDB" id="1637350at2759"/>
<organism evidence="12 13">
    <name type="scientific">Corchorus olitorius</name>
    <dbReference type="NCBI Taxonomy" id="93759"/>
    <lineage>
        <taxon>Eukaryota</taxon>
        <taxon>Viridiplantae</taxon>
        <taxon>Streptophyta</taxon>
        <taxon>Embryophyta</taxon>
        <taxon>Tracheophyta</taxon>
        <taxon>Spermatophyta</taxon>
        <taxon>Magnoliopsida</taxon>
        <taxon>eudicotyledons</taxon>
        <taxon>Gunneridae</taxon>
        <taxon>Pentapetalae</taxon>
        <taxon>rosids</taxon>
        <taxon>malvids</taxon>
        <taxon>Malvales</taxon>
        <taxon>Malvaceae</taxon>
        <taxon>Grewioideae</taxon>
        <taxon>Apeibeae</taxon>
        <taxon>Corchorus</taxon>
    </lineage>
</organism>
<keyword evidence="13" id="KW-1185">Reference proteome</keyword>
<dbReference type="PANTHER" id="PTHR31683">
    <property type="entry name" value="PECTATE LYASE 18-RELATED"/>
    <property type="match status" value="1"/>
</dbReference>
<dbReference type="GO" id="GO:0045490">
    <property type="term" value="P:pectin catabolic process"/>
    <property type="evidence" value="ECO:0007669"/>
    <property type="project" value="UniProtKB-UniPathway"/>
</dbReference>
<evidence type="ECO:0000256" key="2">
    <source>
        <dbReference type="ARBA" id="ARBA00005220"/>
    </source>
</evidence>
<comment type="cofactor">
    <cofactor evidence="10">
        <name>Ca(2+)</name>
        <dbReference type="ChEBI" id="CHEBI:29108"/>
    </cofactor>
    <text evidence="10">Binds 1 Ca(2+) ion. Required for its activity.</text>
</comment>
<feature type="domain" description="Pectate lyase" evidence="11">
    <location>
        <begin position="170"/>
        <end position="367"/>
    </location>
</feature>
<dbReference type="Pfam" id="PF00544">
    <property type="entry name" value="Pectate_lyase_4"/>
    <property type="match status" value="1"/>
</dbReference>
<comment type="catalytic activity">
    <reaction evidence="1 10">
        <text>Eliminative cleavage of (1-&gt;4)-alpha-D-galacturonan to give oligosaccharides with 4-deoxy-alpha-D-galact-4-enuronosyl groups at their non-reducing ends.</text>
        <dbReference type="EC" id="4.2.2.2"/>
    </reaction>
</comment>
<dbReference type="Gene3D" id="2.160.20.10">
    <property type="entry name" value="Single-stranded right-handed beta-helix, Pectin lyase-like"/>
    <property type="match status" value="1"/>
</dbReference>
<evidence type="ECO:0000313" key="12">
    <source>
        <dbReference type="EMBL" id="OMO82418.1"/>
    </source>
</evidence>